<sequence>GAAGIVASALGMAPSVLIDSYEWTSDVSEMTSRAMSYPNEPDKIQVSNHSYGRGCGWEMTDLSGTYGPHWFGTWGYRESDYFGIYDSYVVQWDELCYNAPYYLPFKAAGNDRNDNAPDGGTWFWYWLAGWKRKKYNSARHPYDDGWDNGGFDTILTISNAKNIMTVGAVNDAVTGGVRDPSQGTMTSFSGWGPTDDGRIKPDIVTNGVGLYSPVASSDSSYASYSGTSMAAPSAAGAAMLLVDYYGRLFPGQAMR</sequence>
<comment type="similarity">
    <text evidence="1">Belongs to the peptidase S8 family.</text>
</comment>
<keyword evidence="2" id="KW-0645">Protease</keyword>
<reference evidence="6" key="1">
    <citation type="journal article" date="2014" name="Front. Microbiol.">
        <title>High frequency of phylogenetically diverse reductive dehalogenase-homologous genes in deep subseafloor sedimentary metagenomes.</title>
        <authorList>
            <person name="Kawai M."/>
            <person name="Futagami T."/>
            <person name="Toyoda A."/>
            <person name="Takaki Y."/>
            <person name="Nishi S."/>
            <person name="Hori S."/>
            <person name="Arai W."/>
            <person name="Tsubouchi T."/>
            <person name="Morono Y."/>
            <person name="Uchiyama I."/>
            <person name="Ito T."/>
            <person name="Fujiyama A."/>
            <person name="Inagaki F."/>
            <person name="Takami H."/>
        </authorList>
    </citation>
    <scope>NUCLEOTIDE SEQUENCE</scope>
    <source>
        <strain evidence="6">Expedition CK06-06</strain>
    </source>
</reference>
<dbReference type="InterPro" id="IPR023828">
    <property type="entry name" value="Peptidase_S8_Ser-AS"/>
</dbReference>
<accession>X0V997</accession>
<dbReference type="PROSITE" id="PS51892">
    <property type="entry name" value="SUBTILASE"/>
    <property type="match status" value="1"/>
</dbReference>
<evidence type="ECO:0000256" key="3">
    <source>
        <dbReference type="ARBA" id="ARBA00022801"/>
    </source>
</evidence>
<dbReference type="EMBL" id="BARS01038986">
    <property type="protein sequence ID" value="GAG14734.1"/>
    <property type="molecule type" value="Genomic_DNA"/>
</dbReference>
<protein>
    <recommendedName>
        <fullName evidence="5">Peptidase S8/S53 domain-containing protein</fullName>
    </recommendedName>
</protein>
<evidence type="ECO:0000256" key="4">
    <source>
        <dbReference type="ARBA" id="ARBA00022825"/>
    </source>
</evidence>
<evidence type="ECO:0000256" key="1">
    <source>
        <dbReference type="ARBA" id="ARBA00011073"/>
    </source>
</evidence>
<name>X0V997_9ZZZZ</name>
<evidence type="ECO:0000313" key="6">
    <source>
        <dbReference type="EMBL" id="GAG14734.1"/>
    </source>
</evidence>
<evidence type="ECO:0000256" key="2">
    <source>
        <dbReference type="ARBA" id="ARBA00022670"/>
    </source>
</evidence>
<dbReference type="Pfam" id="PF00082">
    <property type="entry name" value="Peptidase_S8"/>
    <property type="match status" value="1"/>
</dbReference>
<dbReference type="PANTHER" id="PTHR43399:SF4">
    <property type="entry name" value="CELL WALL-ASSOCIATED PROTEASE"/>
    <property type="match status" value="1"/>
</dbReference>
<dbReference type="InterPro" id="IPR000209">
    <property type="entry name" value="Peptidase_S8/S53_dom"/>
</dbReference>
<gene>
    <name evidence="6" type="ORF">S01H1_59597</name>
</gene>
<keyword evidence="3" id="KW-0378">Hydrolase</keyword>
<dbReference type="GO" id="GO:0004252">
    <property type="term" value="F:serine-type endopeptidase activity"/>
    <property type="evidence" value="ECO:0007669"/>
    <property type="project" value="InterPro"/>
</dbReference>
<organism evidence="6">
    <name type="scientific">marine sediment metagenome</name>
    <dbReference type="NCBI Taxonomy" id="412755"/>
    <lineage>
        <taxon>unclassified sequences</taxon>
        <taxon>metagenomes</taxon>
        <taxon>ecological metagenomes</taxon>
    </lineage>
</organism>
<dbReference type="InterPro" id="IPR036852">
    <property type="entry name" value="Peptidase_S8/S53_dom_sf"/>
</dbReference>
<dbReference type="GO" id="GO:0006508">
    <property type="term" value="P:proteolysis"/>
    <property type="evidence" value="ECO:0007669"/>
    <property type="project" value="UniProtKB-KW"/>
</dbReference>
<dbReference type="PROSITE" id="PS00138">
    <property type="entry name" value="SUBTILASE_SER"/>
    <property type="match status" value="1"/>
</dbReference>
<dbReference type="SUPFAM" id="SSF52743">
    <property type="entry name" value="Subtilisin-like"/>
    <property type="match status" value="1"/>
</dbReference>
<keyword evidence="4" id="KW-0720">Serine protease</keyword>
<dbReference type="InterPro" id="IPR051048">
    <property type="entry name" value="Peptidase_S8/S53_subtilisin"/>
</dbReference>
<dbReference type="AlphaFoldDB" id="X0V997"/>
<dbReference type="PANTHER" id="PTHR43399">
    <property type="entry name" value="SUBTILISIN-RELATED"/>
    <property type="match status" value="1"/>
</dbReference>
<evidence type="ECO:0000259" key="5">
    <source>
        <dbReference type="Pfam" id="PF00082"/>
    </source>
</evidence>
<feature type="non-terminal residue" evidence="6">
    <location>
        <position position="1"/>
    </location>
</feature>
<dbReference type="Gene3D" id="3.40.50.200">
    <property type="entry name" value="Peptidase S8/S53 domain"/>
    <property type="match status" value="1"/>
</dbReference>
<comment type="caution">
    <text evidence="6">The sequence shown here is derived from an EMBL/GenBank/DDBJ whole genome shotgun (WGS) entry which is preliminary data.</text>
</comment>
<feature type="non-terminal residue" evidence="6">
    <location>
        <position position="255"/>
    </location>
</feature>
<proteinExistence type="inferred from homology"/>
<feature type="domain" description="Peptidase S8/S53" evidence="5">
    <location>
        <begin position="9"/>
        <end position="247"/>
    </location>
</feature>